<dbReference type="PANTHER" id="PTHR42872:SF6">
    <property type="entry name" value="PROTEIN-GLUTAMATE METHYLESTERASE_PROTEIN-GLUTAMINE GLUTAMINASE"/>
    <property type="match status" value="1"/>
</dbReference>
<dbReference type="InterPro" id="IPR000673">
    <property type="entry name" value="Sig_transdc_resp-reg_Me-estase"/>
</dbReference>
<keyword evidence="3 7" id="KW-0378">Hydrolase</keyword>
<keyword evidence="2 3" id="KW-0145">Chemotaxis</keyword>
<dbReference type="EMBL" id="JAHUZE010000002">
    <property type="protein sequence ID" value="MBV7379415.1"/>
    <property type="molecule type" value="Genomic_DNA"/>
</dbReference>
<dbReference type="PROSITE" id="PS50110">
    <property type="entry name" value="RESPONSE_REGULATORY"/>
    <property type="match status" value="1"/>
</dbReference>
<feature type="modified residue" description="4-aspartylphosphate" evidence="4">
    <location>
        <position position="42"/>
    </location>
</feature>
<dbReference type="NCBIfam" id="NF001965">
    <property type="entry name" value="PRK00742.1"/>
    <property type="match status" value="1"/>
</dbReference>
<feature type="active site" evidence="3">
    <location>
        <position position="269"/>
    </location>
</feature>
<dbReference type="CDD" id="cd17541">
    <property type="entry name" value="REC_CheB-like"/>
    <property type="match status" value="1"/>
</dbReference>
<keyword evidence="4" id="KW-0597">Phosphoprotein</keyword>
<evidence type="ECO:0000256" key="4">
    <source>
        <dbReference type="PROSITE-ProRule" id="PRU00169"/>
    </source>
</evidence>
<dbReference type="Proteomes" id="UP000756530">
    <property type="component" value="Unassembled WGS sequence"/>
</dbReference>
<comment type="caution">
    <text evidence="7">The sequence shown here is derived from an EMBL/GenBank/DDBJ whole genome shotgun (WGS) entry which is preliminary data.</text>
</comment>
<dbReference type="GO" id="GO:0008984">
    <property type="term" value="F:protein-glutamate methylesterase activity"/>
    <property type="evidence" value="ECO:0007669"/>
    <property type="project" value="UniProtKB-EC"/>
</dbReference>
<dbReference type="PIRSF" id="PIRSF000876">
    <property type="entry name" value="RR_chemtxs_CheB"/>
    <property type="match status" value="1"/>
</dbReference>
<keyword evidence="7" id="KW-0489">Methyltransferase</keyword>
<dbReference type="InterPro" id="IPR001789">
    <property type="entry name" value="Sig_transdc_resp-reg_receiver"/>
</dbReference>
<evidence type="ECO:0000256" key="3">
    <source>
        <dbReference type="PROSITE-ProRule" id="PRU00050"/>
    </source>
</evidence>
<feature type="domain" description="Response regulatory" evidence="5">
    <location>
        <begin position="1"/>
        <end position="108"/>
    </location>
</feature>
<proteinExistence type="predicted"/>
<feature type="active site" evidence="3">
    <location>
        <position position="149"/>
    </location>
</feature>
<organism evidence="7 8">
    <name type="scientific">Maritimibacter dapengensis</name>
    <dbReference type="NCBI Taxonomy" id="2836868"/>
    <lineage>
        <taxon>Bacteria</taxon>
        <taxon>Pseudomonadati</taxon>
        <taxon>Pseudomonadota</taxon>
        <taxon>Alphaproteobacteria</taxon>
        <taxon>Rhodobacterales</taxon>
        <taxon>Roseobacteraceae</taxon>
        <taxon>Maritimibacter</taxon>
    </lineage>
</organism>
<name>A0ABS6T2I9_9RHOB</name>
<feature type="domain" description="CheB-type methylesterase" evidence="6">
    <location>
        <begin position="138"/>
        <end position="327"/>
    </location>
</feature>
<dbReference type="GO" id="GO:0008168">
    <property type="term" value="F:methyltransferase activity"/>
    <property type="evidence" value="ECO:0007669"/>
    <property type="project" value="UniProtKB-KW"/>
</dbReference>
<accession>A0ABS6T2I9</accession>
<evidence type="ECO:0000313" key="7">
    <source>
        <dbReference type="EMBL" id="MBV7379415.1"/>
    </source>
</evidence>
<gene>
    <name evidence="7" type="primary">cheB</name>
    <name evidence="7" type="ORF">KJP28_10790</name>
</gene>
<dbReference type="InterPro" id="IPR008248">
    <property type="entry name" value="CheB-like"/>
</dbReference>
<evidence type="ECO:0000259" key="6">
    <source>
        <dbReference type="PROSITE" id="PS50122"/>
    </source>
</evidence>
<reference evidence="7 8" key="1">
    <citation type="submission" date="2021-05" db="EMBL/GenBank/DDBJ databases">
        <title>Culturable bacteria isolated from Daya Bay.</title>
        <authorList>
            <person name="Zheng W."/>
            <person name="Yu S."/>
            <person name="Huang Y."/>
        </authorList>
    </citation>
    <scope>NUCLEOTIDE SEQUENCE [LARGE SCALE GENOMIC DNA]</scope>
    <source>
        <strain evidence="7 8">DP4N28-5</strain>
    </source>
</reference>
<evidence type="ECO:0000313" key="8">
    <source>
        <dbReference type="Proteomes" id="UP000756530"/>
    </source>
</evidence>
<dbReference type="CDD" id="cd16432">
    <property type="entry name" value="CheB_Rec"/>
    <property type="match status" value="1"/>
</dbReference>
<dbReference type="PANTHER" id="PTHR42872">
    <property type="entry name" value="PROTEIN-GLUTAMATE METHYLESTERASE/PROTEIN-GLUTAMINE GLUTAMINASE"/>
    <property type="match status" value="1"/>
</dbReference>
<dbReference type="GO" id="GO:0032259">
    <property type="term" value="P:methylation"/>
    <property type="evidence" value="ECO:0007669"/>
    <property type="project" value="UniProtKB-KW"/>
</dbReference>
<keyword evidence="7" id="KW-0808">Transferase</keyword>
<evidence type="ECO:0000256" key="1">
    <source>
        <dbReference type="ARBA" id="ARBA00022490"/>
    </source>
</evidence>
<evidence type="ECO:0000259" key="5">
    <source>
        <dbReference type="PROSITE" id="PS50110"/>
    </source>
</evidence>
<dbReference type="PROSITE" id="PS50122">
    <property type="entry name" value="CHEB"/>
    <property type="match status" value="1"/>
</dbReference>
<dbReference type="Pfam" id="PF01339">
    <property type="entry name" value="CheB_methylest"/>
    <property type="match status" value="1"/>
</dbReference>
<keyword evidence="1" id="KW-0963">Cytoplasm</keyword>
<keyword evidence="8" id="KW-1185">Reference proteome</keyword>
<evidence type="ECO:0000256" key="2">
    <source>
        <dbReference type="ARBA" id="ARBA00022500"/>
    </source>
</evidence>
<sequence>MRKLIRAGLEADPRLTVVAEAGTAVEARKCIQSVEIDAVTLDVEMPGMNGLEFLKRLMAARPKPVVMISSFTPEGSEAAIQAMSLGAIDCIEKPRFGEAERTFARLADLLVSVAGKKTNLRFPPSSRGEHLAPQHFAEWNGKFILIGASTGGVEALEYLFKEFPADCPPTYVTQHMPEQFLSSFTRRLDGIVAPEVRLASEGDKPSKGQILFAPGGAFHLELSEEEFRAKLSAGPKCSGHRPSVDRMFQSAVPFGSRVIAALLTGMGRDGAEGMLNLKKAGAICFGQDEDSCVVFGMPRAAWQLGALEDLVGLPQMSGRLLQAASLAQP</sequence>
<dbReference type="Pfam" id="PF00072">
    <property type="entry name" value="Response_reg"/>
    <property type="match status" value="1"/>
</dbReference>
<protein>
    <submittedName>
        <fullName evidence="7">Chemotaxis-specific protein-glutamate methyltransferase CheB</fullName>
        <ecNumber evidence="7">3.1.1.61</ecNumber>
    </submittedName>
</protein>
<dbReference type="SMART" id="SM00448">
    <property type="entry name" value="REC"/>
    <property type="match status" value="1"/>
</dbReference>
<dbReference type="EC" id="3.1.1.61" evidence="7"/>
<feature type="active site" evidence="3">
    <location>
        <position position="175"/>
    </location>
</feature>